<protein>
    <submittedName>
        <fullName evidence="3">Stress responsive alpha-beta barrel domain protein Dabb</fullName>
    </submittedName>
</protein>
<dbReference type="SUPFAM" id="SSF54909">
    <property type="entry name" value="Dimeric alpha+beta barrel"/>
    <property type="match status" value="1"/>
</dbReference>
<feature type="coiled-coil region" evidence="1">
    <location>
        <begin position="12"/>
        <end position="39"/>
    </location>
</feature>
<dbReference type="SMART" id="SM00886">
    <property type="entry name" value="Dabb"/>
    <property type="match status" value="1"/>
</dbReference>
<dbReference type="Gene3D" id="3.30.70.100">
    <property type="match status" value="1"/>
</dbReference>
<organism evidence="3">
    <name type="scientific">hydrothermal vent metagenome</name>
    <dbReference type="NCBI Taxonomy" id="652676"/>
    <lineage>
        <taxon>unclassified sequences</taxon>
        <taxon>metagenomes</taxon>
        <taxon>ecological metagenomes</taxon>
    </lineage>
</organism>
<dbReference type="PANTHER" id="PTHR37832:SF1">
    <property type="entry name" value="STRESS-RESPONSE A_B BARREL DOMAIN-CONTAINING PROTEIN"/>
    <property type="match status" value="1"/>
</dbReference>
<dbReference type="PANTHER" id="PTHR37832">
    <property type="entry name" value="BLL2683 PROTEIN"/>
    <property type="match status" value="1"/>
</dbReference>
<dbReference type="AlphaFoldDB" id="A0A1W1CN85"/>
<dbReference type="InterPro" id="IPR013097">
    <property type="entry name" value="Dabb"/>
</dbReference>
<evidence type="ECO:0000313" key="3">
    <source>
        <dbReference type="EMBL" id="SFV67111.1"/>
    </source>
</evidence>
<gene>
    <name evidence="3" type="ORF">MNB_SM-6-464</name>
</gene>
<name>A0A1W1CN85_9ZZZZ</name>
<dbReference type="EMBL" id="FPHK01000103">
    <property type="protein sequence ID" value="SFV67111.1"/>
    <property type="molecule type" value="Genomic_DNA"/>
</dbReference>
<keyword evidence="1" id="KW-0175">Coiled coil</keyword>
<reference evidence="3" key="1">
    <citation type="submission" date="2016-10" db="EMBL/GenBank/DDBJ databases">
        <authorList>
            <person name="de Groot N.N."/>
        </authorList>
    </citation>
    <scope>NUCLEOTIDE SEQUENCE</scope>
</reference>
<evidence type="ECO:0000256" key="1">
    <source>
        <dbReference type="SAM" id="Coils"/>
    </source>
</evidence>
<evidence type="ECO:0000259" key="2">
    <source>
        <dbReference type="PROSITE" id="PS51502"/>
    </source>
</evidence>
<feature type="domain" description="Stress-response A/B barrel" evidence="2">
    <location>
        <begin position="2"/>
        <end position="94"/>
    </location>
</feature>
<dbReference type="Pfam" id="PF07876">
    <property type="entry name" value="Dabb"/>
    <property type="match status" value="1"/>
</dbReference>
<dbReference type="PROSITE" id="PS51502">
    <property type="entry name" value="S_R_A_B_BARREL"/>
    <property type="match status" value="1"/>
</dbReference>
<accession>A0A1W1CN85</accession>
<sequence>MVVHIVMFKFKEENKVLNIAKVQEKLEKLEGKIDGLKSMEVGINFNESDRAMDLSLYSTFETQEALKAYAVHEEHLKVVELIKEVTLESKVVDYILDYPVE</sequence>
<dbReference type="InterPro" id="IPR011008">
    <property type="entry name" value="Dimeric_a/b-barrel"/>
</dbReference>
<proteinExistence type="predicted"/>